<comment type="caution">
    <text evidence="1">The sequence shown here is derived from an EMBL/GenBank/DDBJ whole genome shotgun (WGS) entry which is preliminary data.</text>
</comment>
<sequence length="220" mass="23856">MTLTTQVVTKIGGRVTPTAVLQVHPLDLGGVRVQISVHDQSAWVVSHRLLRELRLVGWDVVPDGGDLLVLGWSAANLTYRLNTLRVAVGGLSDCVRTVAAAQAAAESYLAALPHAAQDELVTAVRTQLETEHLRWPVRARELAGLERTSAKPLLAALLERSRELEDQVLALCRKHLEAAETSIRAVWADHVEDAPAPDLRYTAMGVPAPRSPMQPIGRAS</sequence>
<gene>
    <name evidence="1" type="ORF">Pro02_64320</name>
</gene>
<reference evidence="1" key="1">
    <citation type="submission" date="2021-01" db="EMBL/GenBank/DDBJ databases">
        <title>Whole genome shotgun sequence of Planobispora rosea NBRC 15558.</title>
        <authorList>
            <person name="Komaki H."/>
            <person name="Tamura T."/>
        </authorList>
    </citation>
    <scope>NUCLEOTIDE SEQUENCE</scope>
    <source>
        <strain evidence="1">NBRC 15558</strain>
    </source>
</reference>
<accession>A0A8J3WFD1</accession>
<protein>
    <submittedName>
        <fullName evidence="1">Uncharacterized protein</fullName>
    </submittedName>
</protein>
<dbReference type="AlphaFoldDB" id="A0A8J3WFD1"/>
<dbReference type="Proteomes" id="UP000655044">
    <property type="component" value="Unassembled WGS sequence"/>
</dbReference>
<evidence type="ECO:0000313" key="2">
    <source>
        <dbReference type="Proteomes" id="UP000655044"/>
    </source>
</evidence>
<dbReference type="EMBL" id="BOOI01000071">
    <property type="protein sequence ID" value="GIH88024.1"/>
    <property type="molecule type" value="Genomic_DNA"/>
</dbReference>
<proteinExistence type="predicted"/>
<evidence type="ECO:0000313" key="1">
    <source>
        <dbReference type="EMBL" id="GIH88024.1"/>
    </source>
</evidence>
<name>A0A8J3WFD1_PLARO</name>
<keyword evidence="2" id="KW-1185">Reference proteome</keyword>
<organism evidence="1 2">
    <name type="scientific">Planobispora rosea</name>
    <dbReference type="NCBI Taxonomy" id="35762"/>
    <lineage>
        <taxon>Bacteria</taxon>
        <taxon>Bacillati</taxon>
        <taxon>Actinomycetota</taxon>
        <taxon>Actinomycetes</taxon>
        <taxon>Streptosporangiales</taxon>
        <taxon>Streptosporangiaceae</taxon>
        <taxon>Planobispora</taxon>
    </lineage>
</organism>
<dbReference type="RefSeq" id="WP_189243719.1">
    <property type="nucleotide sequence ID" value="NZ_BMQP01000047.1"/>
</dbReference>